<dbReference type="Proteomes" id="UP001144341">
    <property type="component" value="Unassembled WGS sequence"/>
</dbReference>
<accession>A0ABT4L386</accession>
<evidence type="ECO:0000313" key="4">
    <source>
        <dbReference type="EMBL" id="MCZ4224867.1"/>
    </source>
</evidence>
<keyword evidence="5" id="KW-1185">Reference proteome</keyword>
<dbReference type="InterPro" id="IPR032508">
    <property type="entry name" value="FecR_C"/>
</dbReference>
<dbReference type="Gene3D" id="3.55.50.30">
    <property type="match status" value="1"/>
</dbReference>
<organism evidence="4 5">
    <name type="scientific">Pedobacter rhodius</name>
    <dbReference type="NCBI Taxonomy" id="3004098"/>
    <lineage>
        <taxon>Bacteria</taxon>
        <taxon>Pseudomonadati</taxon>
        <taxon>Bacteroidota</taxon>
        <taxon>Sphingobacteriia</taxon>
        <taxon>Sphingobacteriales</taxon>
        <taxon>Sphingobacteriaceae</taxon>
        <taxon>Pedobacter</taxon>
    </lineage>
</organism>
<keyword evidence="1" id="KW-1133">Transmembrane helix</keyword>
<feature type="domain" description="Protein FecR C-terminal" evidence="3">
    <location>
        <begin position="316"/>
        <end position="384"/>
    </location>
</feature>
<comment type="caution">
    <text evidence="4">The sequence shown here is derived from an EMBL/GenBank/DDBJ whole genome shotgun (WGS) entry which is preliminary data.</text>
</comment>
<sequence length="386" mass="43371">MKQQPSKETLSELADKWLKGTITPEERTLLDEWYNLDIAEELNWTRDYAENELGNRLLAEIKSTAFRAKQNNRNWWVAAAAMIALTAGIFTYNFLKPVNPPGDNISYAADIVPGRNKAFLTLADGKKISLTEAPDGTLAEQEGIKINKTADGQIIYISPVSNIENIAKNAFNSVETPKGGQWQLSLPDGTRVWLNAASSLKYPASFASKAVRKVELKGEAYFEVAKDKHHPFLVKTNTQEVEVLGTHFNINSYSDEQFVRTTLLEGSVRINSSVKKGQGTLKPQLLKPGQQAVNDGSVIRLSKVDTELSVAWKNNKFIFENDNIRYIMRMIERWYNVEVVYDGEVPKDKFGGAVSRFGKVSEVLKSLQLTGKVHFEIEGRRITVRK</sequence>
<dbReference type="RefSeq" id="WP_269416530.1">
    <property type="nucleotide sequence ID" value="NZ_JAPWGL010000004.1"/>
</dbReference>
<dbReference type="EMBL" id="JAPWGL010000004">
    <property type="protein sequence ID" value="MCZ4224867.1"/>
    <property type="molecule type" value="Genomic_DNA"/>
</dbReference>
<dbReference type="Pfam" id="PF04773">
    <property type="entry name" value="FecR"/>
    <property type="match status" value="1"/>
</dbReference>
<dbReference type="Gene3D" id="2.60.120.1440">
    <property type="match status" value="1"/>
</dbReference>
<dbReference type="PANTHER" id="PTHR30273:SF2">
    <property type="entry name" value="PROTEIN FECR"/>
    <property type="match status" value="1"/>
</dbReference>
<evidence type="ECO:0000313" key="5">
    <source>
        <dbReference type="Proteomes" id="UP001144341"/>
    </source>
</evidence>
<feature type="transmembrane region" description="Helical" evidence="1">
    <location>
        <begin position="75"/>
        <end position="95"/>
    </location>
</feature>
<evidence type="ECO:0000256" key="1">
    <source>
        <dbReference type="SAM" id="Phobius"/>
    </source>
</evidence>
<dbReference type="Pfam" id="PF16344">
    <property type="entry name" value="FecR_C"/>
    <property type="match status" value="1"/>
</dbReference>
<name>A0ABT4L386_9SPHI</name>
<dbReference type="InterPro" id="IPR006860">
    <property type="entry name" value="FecR"/>
</dbReference>
<dbReference type="PIRSF" id="PIRSF018266">
    <property type="entry name" value="FecR"/>
    <property type="match status" value="1"/>
</dbReference>
<dbReference type="PANTHER" id="PTHR30273">
    <property type="entry name" value="PERIPLASMIC SIGNAL SENSOR AND SIGMA FACTOR ACTIVATOR FECR-RELATED"/>
    <property type="match status" value="1"/>
</dbReference>
<protein>
    <submittedName>
        <fullName evidence="4">FecR family protein</fullName>
    </submittedName>
</protein>
<evidence type="ECO:0000259" key="3">
    <source>
        <dbReference type="Pfam" id="PF16344"/>
    </source>
</evidence>
<reference evidence="4" key="1">
    <citation type="submission" date="2022-12" db="EMBL/GenBank/DDBJ databases">
        <title>Genome sequence of SJ11.</title>
        <authorList>
            <person name="Woo H."/>
        </authorList>
    </citation>
    <scope>NUCLEOTIDE SEQUENCE</scope>
    <source>
        <strain evidence="4">SJ11</strain>
    </source>
</reference>
<keyword evidence="1" id="KW-0472">Membrane</keyword>
<evidence type="ECO:0000259" key="2">
    <source>
        <dbReference type="Pfam" id="PF04773"/>
    </source>
</evidence>
<proteinExistence type="predicted"/>
<gene>
    <name evidence="4" type="ORF">O0931_16260</name>
</gene>
<dbReference type="InterPro" id="IPR012373">
    <property type="entry name" value="Ferrdict_sens_TM"/>
</dbReference>
<keyword evidence="1" id="KW-0812">Transmembrane</keyword>
<feature type="domain" description="FecR protein" evidence="2">
    <location>
        <begin position="174"/>
        <end position="269"/>
    </location>
</feature>